<dbReference type="InterPro" id="IPR010319">
    <property type="entry name" value="Transglutaminase-like_Cys_pept"/>
</dbReference>
<accession>A0ABP7WK82</accession>
<dbReference type="EMBL" id="BAABDM010000002">
    <property type="protein sequence ID" value="GAA4090785.1"/>
    <property type="molecule type" value="Genomic_DNA"/>
</dbReference>
<dbReference type="RefSeq" id="WP_344933611.1">
    <property type="nucleotide sequence ID" value="NZ_BAABDM010000002.1"/>
</dbReference>
<evidence type="ECO:0000313" key="1">
    <source>
        <dbReference type="EMBL" id="GAA4090785.1"/>
    </source>
</evidence>
<evidence type="ECO:0000313" key="2">
    <source>
        <dbReference type="Proteomes" id="UP001500392"/>
    </source>
</evidence>
<dbReference type="Pfam" id="PF06035">
    <property type="entry name" value="Peptidase_C93"/>
    <property type="match status" value="1"/>
</dbReference>
<reference evidence="2" key="1">
    <citation type="journal article" date="2019" name="Int. J. Syst. Evol. Microbiol.">
        <title>The Global Catalogue of Microorganisms (GCM) 10K type strain sequencing project: providing services to taxonomists for standard genome sequencing and annotation.</title>
        <authorList>
            <consortium name="The Broad Institute Genomics Platform"/>
            <consortium name="The Broad Institute Genome Sequencing Center for Infectious Disease"/>
            <person name="Wu L."/>
            <person name="Ma J."/>
        </authorList>
    </citation>
    <scope>NUCLEOTIDE SEQUENCE [LARGE SCALE GENOMIC DNA]</scope>
    <source>
        <strain evidence="2">JCM 17304</strain>
    </source>
</reference>
<organism evidence="1 2">
    <name type="scientific">Zhongshania borealis</name>
    <dbReference type="NCBI Taxonomy" id="889488"/>
    <lineage>
        <taxon>Bacteria</taxon>
        <taxon>Pseudomonadati</taxon>
        <taxon>Pseudomonadota</taxon>
        <taxon>Gammaproteobacteria</taxon>
        <taxon>Cellvibrionales</taxon>
        <taxon>Spongiibacteraceae</taxon>
        <taxon>Zhongshania</taxon>
    </lineage>
</organism>
<name>A0ABP7WK82_9GAMM</name>
<dbReference type="Proteomes" id="UP001500392">
    <property type="component" value="Unassembled WGS sequence"/>
</dbReference>
<dbReference type="PANTHER" id="PTHR39327:SF1">
    <property type="entry name" value="BLR5470 PROTEIN"/>
    <property type="match status" value="1"/>
</dbReference>
<comment type="caution">
    <text evidence="1">The sequence shown here is derived from an EMBL/GenBank/DDBJ whole genome shotgun (WGS) entry which is preliminary data.</text>
</comment>
<dbReference type="PANTHER" id="PTHR39327">
    <property type="match status" value="1"/>
</dbReference>
<dbReference type="Gene3D" id="3.10.620.30">
    <property type="match status" value="1"/>
</dbReference>
<keyword evidence="2" id="KW-1185">Reference proteome</keyword>
<gene>
    <name evidence="1" type="ORF">GCM10022414_12430</name>
</gene>
<proteinExistence type="predicted"/>
<sequence>MVSAIKHMDARYCLSRMLVWFAISMPLLADSIVSQRHLDVLRREYGDAAYQRGLQLQLTLTEIAGLSERQKLERVNKFFNQFTYLDDMENWQQRDYWATPEEFIGRMQGDCEDYVIAKYFALREVGVAESKLFLTYVQATELNVAHMVLTYFETPQSTPLVIDNYDPRILPASERKDLLPVYSFNARSFFLTDGSAGLGIKVPTSKIKNSKWTALLESLQDGDK</sequence>
<protein>
    <submittedName>
        <fullName evidence="1">Transglutaminase-like cysteine peptidase</fullName>
    </submittedName>
</protein>